<name>A0A2H1VTQ8_SPOFR</name>
<evidence type="ECO:0000256" key="1">
    <source>
        <dbReference type="SAM" id="MobiDB-lite"/>
    </source>
</evidence>
<gene>
    <name evidence="2" type="ORF">SFRICE_001393</name>
</gene>
<feature type="region of interest" description="Disordered" evidence="1">
    <location>
        <begin position="115"/>
        <end position="139"/>
    </location>
</feature>
<accession>A0A2H1VTQ8</accession>
<dbReference type="AlphaFoldDB" id="A0A2H1VTQ8"/>
<protein>
    <submittedName>
        <fullName evidence="2">SFRICE_001393</fullName>
    </submittedName>
</protein>
<proteinExistence type="predicted"/>
<evidence type="ECO:0000313" key="2">
    <source>
        <dbReference type="EMBL" id="SOQ43882.1"/>
    </source>
</evidence>
<organism evidence="2">
    <name type="scientific">Spodoptera frugiperda</name>
    <name type="common">Fall armyworm</name>
    <dbReference type="NCBI Taxonomy" id="7108"/>
    <lineage>
        <taxon>Eukaryota</taxon>
        <taxon>Metazoa</taxon>
        <taxon>Ecdysozoa</taxon>
        <taxon>Arthropoda</taxon>
        <taxon>Hexapoda</taxon>
        <taxon>Insecta</taxon>
        <taxon>Pterygota</taxon>
        <taxon>Neoptera</taxon>
        <taxon>Endopterygota</taxon>
        <taxon>Lepidoptera</taxon>
        <taxon>Glossata</taxon>
        <taxon>Ditrysia</taxon>
        <taxon>Noctuoidea</taxon>
        <taxon>Noctuidae</taxon>
        <taxon>Amphipyrinae</taxon>
        <taxon>Spodoptera</taxon>
    </lineage>
</organism>
<dbReference type="EMBL" id="ODYU01004225">
    <property type="protein sequence ID" value="SOQ43882.1"/>
    <property type="molecule type" value="Genomic_DNA"/>
</dbReference>
<sequence>MKMHRRKVAVPEGCAARPKHQRRNKWLASLLGVRNLRVVGKSGIGKIREVDWATGYRVTCSGLDSRTEQLSTNCCCGSGCHLFVNLYVCKCTYGTGDNPSVGQCFIKRKEGITRESERKSSNDFSRLGRSEKECQTLTD</sequence>
<reference evidence="2" key="1">
    <citation type="submission" date="2016-07" db="EMBL/GenBank/DDBJ databases">
        <authorList>
            <person name="Bretaudeau A."/>
        </authorList>
    </citation>
    <scope>NUCLEOTIDE SEQUENCE</scope>
    <source>
        <strain evidence="2">Rice</strain>
        <tissue evidence="2">Whole body</tissue>
    </source>
</reference>